<organism evidence="3 4">
    <name type="scientific">Geobacter metallireducens (strain ATCC 53774 / DSM 7210 / GS-15)</name>
    <dbReference type="NCBI Taxonomy" id="269799"/>
    <lineage>
        <taxon>Bacteria</taxon>
        <taxon>Pseudomonadati</taxon>
        <taxon>Thermodesulfobacteriota</taxon>
        <taxon>Desulfuromonadia</taxon>
        <taxon>Geobacterales</taxon>
        <taxon>Geobacteraceae</taxon>
        <taxon>Geobacter</taxon>
    </lineage>
</organism>
<evidence type="ECO:0000256" key="2">
    <source>
        <dbReference type="ARBA" id="ARBA00023239"/>
    </source>
</evidence>
<evidence type="ECO:0000313" key="4">
    <source>
        <dbReference type="Proteomes" id="UP000007073"/>
    </source>
</evidence>
<keyword evidence="2" id="KW-0456">Lyase</keyword>
<dbReference type="RefSeq" id="WP_011365951.1">
    <property type="nucleotide sequence ID" value="NC_007517.1"/>
</dbReference>
<reference evidence="3 4" key="2">
    <citation type="journal article" date="2009" name="BMC Microbiol.">
        <title>The genome sequence of Geobacter metallireducens: features of metabolism, physiology and regulation common and dissimilar to Geobacter sulfurreducens.</title>
        <authorList>
            <person name="Aklujkar M."/>
            <person name="Krushkal J."/>
            <person name="DiBartolo G."/>
            <person name="Lapidus A."/>
            <person name="Land M.L."/>
            <person name="Lovley D.R."/>
        </authorList>
    </citation>
    <scope>NUCLEOTIDE SEQUENCE [LARGE SCALE GENOMIC DNA]</scope>
    <source>
        <strain evidence="4">ATCC 53774 / DSM 7210 / GS-15</strain>
    </source>
</reference>
<dbReference type="HOGENOM" id="CLU_009834_7_6_7"/>
<dbReference type="GO" id="GO:0016829">
    <property type="term" value="F:lyase activity"/>
    <property type="evidence" value="ECO:0007669"/>
    <property type="project" value="UniProtKB-KW"/>
</dbReference>
<dbReference type="Gene3D" id="3.90.226.10">
    <property type="entry name" value="2-enoyl-CoA Hydratase, Chain A, domain 1"/>
    <property type="match status" value="1"/>
</dbReference>
<evidence type="ECO:0000256" key="1">
    <source>
        <dbReference type="ARBA" id="ARBA00005254"/>
    </source>
</evidence>
<dbReference type="InterPro" id="IPR014748">
    <property type="entry name" value="Enoyl-CoA_hydra_C"/>
</dbReference>
<sequence>MTEKFETIIFEKRGAIAVITMNRPDKLNACNTVMYRELDCVLDKIESDREVQAVVITGSGDKAFSAGADLEELNFDNLRDSSEYIKVDARAFRRLENIPQPVIAAVNGAAIGYGCKVAIVSDIAIASETAKFSLPGATFGAVHVIMLGRAREVMGRKRLSQLLLTGEKIDAHEAERYGIVNKVVPQDQVMAEAMKIANRIAECPPLSVQVTRRMLHRGMDDDYRWEDLLSPGLLLMEDVKEGRRAFKEKRKPKFVGK</sequence>
<dbReference type="InterPro" id="IPR001753">
    <property type="entry name" value="Enoyl-CoA_hydra/iso"/>
</dbReference>
<dbReference type="Gene3D" id="1.10.12.10">
    <property type="entry name" value="Lyase 2-enoyl-coa Hydratase, Chain A, domain 2"/>
    <property type="match status" value="1"/>
</dbReference>
<dbReference type="PANTHER" id="PTHR11941:SF54">
    <property type="entry name" value="ENOYL-COA HYDRATASE, MITOCHONDRIAL"/>
    <property type="match status" value="1"/>
</dbReference>
<dbReference type="PANTHER" id="PTHR11941">
    <property type="entry name" value="ENOYL-COA HYDRATASE-RELATED"/>
    <property type="match status" value="1"/>
</dbReference>
<dbReference type="GO" id="GO:0016853">
    <property type="term" value="F:isomerase activity"/>
    <property type="evidence" value="ECO:0007669"/>
    <property type="project" value="UniProtKB-KW"/>
</dbReference>
<dbReference type="AlphaFoldDB" id="Q39TK2"/>
<dbReference type="SUPFAM" id="SSF52096">
    <property type="entry name" value="ClpP/crotonase"/>
    <property type="match status" value="1"/>
</dbReference>
<dbReference type="Proteomes" id="UP000007073">
    <property type="component" value="Chromosome"/>
</dbReference>
<dbReference type="EMBL" id="CP000148">
    <property type="protein sequence ID" value="ABB32422.1"/>
    <property type="molecule type" value="Genomic_DNA"/>
</dbReference>
<dbReference type="InterPro" id="IPR029045">
    <property type="entry name" value="ClpP/crotonase-like_dom_sf"/>
</dbReference>
<reference evidence="3 4" key="1">
    <citation type="submission" date="2005-10" db="EMBL/GenBank/DDBJ databases">
        <title>Complete sequence of Geobacter metallireducens GS-15.</title>
        <authorList>
            <consortium name="US DOE Joint Genome Institute"/>
            <person name="Copeland A."/>
            <person name="Lucas S."/>
            <person name="Lapidus A."/>
            <person name="Barry K."/>
            <person name="Detter J.C."/>
            <person name="Glavina T."/>
            <person name="Hammon N."/>
            <person name="Israni S."/>
            <person name="Pitluck S."/>
            <person name="Di Bartolo G."/>
            <person name="Chain P."/>
            <person name="Schmutz J."/>
            <person name="Larimer F."/>
            <person name="Land M."/>
            <person name="Kyrpides N."/>
            <person name="Ivanova N."/>
            <person name="Richardson P."/>
        </authorList>
    </citation>
    <scope>NUCLEOTIDE SEQUENCE [LARGE SCALE GENOMIC DNA]</scope>
    <source>
        <strain evidence="4">ATCC 53774 / DSM 7210 / GS-15</strain>
    </source>
</reference>
<dbReference type="CDD" id="cd06558">
    <property type="entry name" value="crotonase-like"/>
    <property type="match status" value="1"/>
</dbReference>
<proteinExistence type="inferred from homology"/>
<evidence type="ECO:0000313" key="3">
    <source>
        <dbReference type="EMBL" id="ABB32422.1"/>
    </source>
</evidence>
<keyword evidence="3" id="KW-0413">Isomerase</keyword>
<dbReference type="Pfam" id="PF00378">
    <property type="entry name" value="ECH_1"/>
    <property type="match status" value="1"/>
</dbReference>
<gene>
    <name evidence="3" type="ordered locus">Gmet_2195</name>
</gene>
<comment type="similarity">
    <text evidence="1">Belongs to the enoyl-CoA hydratase/isomerase family.</text>
</comment>
<protein>
    <submittedName>
        <fullName evidence="3">Enoyl-CoA hydratase/isomerase</fullName>
    </submittedName>
</protein>
<dbReference type="STRING" id="269799.Gmet_2195"/>
<dbReference type="GO" id="GO:0006635">
    <property type="term" value="P:fatty acid beta-oxidation"/>
    <property type="evidence" value="ECO:0007669"/>
    <property type="project" value="TreeGrafter"/>
</dbReference>
<name>Q39TK2_GEOMG</name>
<keyword evidence="4" id="KW-1185">Reference proteome</keyword>
<accession>Q39TK2</accession>
<dbReference type="KEGG" id="gme:Gmet_2195"/>
<dbReference type="eggNOG" id="COG1024">
    <property type="taxonomic scope" value="Bacteria"/>
</dbReference>